<dbReference type="PANTHER" id="PTHR43806:SF11">
    <property type="entry name" value="CEREVISIN-RELATED"/>
    <property type="match status" value="1"/>
</dbReference>
<dbReference type="AlphaFoldDB" id="A0A937KBL5"/>
<evidence type="ECO:0000256" key="4">
    <source>
        <dbReference type="ARBA" id="ARBA00022825"/>
    </source>
</evidence>
<dbReference type="Gene3D" id="3.40.50.200">
    <property type="entry name" value="Peptidase S8/S53 domain"/>
    <property type="match status" value="1"/>
</dbReference>
<evidence type="ECO:0000256" key="3">
    <source>
        <dbReference type="ARBA" id="ARBA00022801"/>
    </source>
</evidence>
<dbReference type="InterPro" id="IPR036852">
    <property type="entry name" value="Peptidase_S8/S53_dom_sf"/>
</dbReference>
<organism evidence="8 9">
    <name type="scientific">Fulvivirga marina</name>
    <dbReference type="NCBI Taxonomy" id="2494733"/>
    <lineage>
        <taxon>Bacteria</taxon>
        <taxon>Pseudomonadati</taxon>
        <taxon>Bacteroidota</taxon>
        <taxon>Cytophagia</taxon>
        <taxon>Cytophagales</taxon>
        <taxon>Fulvivirgaceae</taxon>
        <taxon>Fulvivirga</taxon>
    </lineage>
</organism>
<evidence type="ECO:0000256" key="2">
    <source>
        <dbReference type="ARBA" id="ARBA00022670"/>
    </source>
</evidence>
<dbReference type="Proteomes" id="UP000614216">
    <property type="component" value="Unassembled WGS sequence"/>
</dbReference>
<dbReference type="Pfam" id="PF00082">
    <property type="entry name" value="Peptidase_S8"/>
    <property type="match status" value="1"/>
</dbReference>
<keyword evidence="4 5" id="KW-0720">Serine protease</keyword>
<proteinExistence type="inferred from homology"/>
<gene>
    <name evidence="8" type="ORF">JMN32_08640</name>
</gene>
<keyword evidence="9" id="KW-1185">Reference proteome</keyword>
<feature type="domain" description="Peptidase S8/S53" evidence="7">
    <location>
        <begin position="109"/>
        <end position="333"/>
    </location>
</feature>
<feature type="active site" description="Charge relay system" evidence="5">
    <location>
        <position position="146"/>
    </location>
</feature>
<dbReference type="InterPro" id="IPR000209">
    <property type="entry name" value="Peptidase_S8/S53_dom"/>
</dbReference>
<dbReference type="InterPro" id="IPR022398">
    <property type="entry name" value="Peptidase_S8_His-AS"/>
</dbReference>
<dbReference type="GO" id="GO:0004252">
    <property type="term" value="F:serine-type endopeptidase activity"/>
    <property type="evidence" value="ECO:0007669"/>
    <property type="project" value="UniProtKB-UniRule"/>
</dbReference>
<dbReference type="RefSeq" id="WP_202855920.1">
    <property type="nucleotide sequence ID" value="NZ_JAEUGD010000025.1"/>
</dbReference>
<dbReference type="PROSITE" id="PS00137">
    <property type="entry name" value="SUBTILASE_HIS"/>
    <property type="match status" value="1"/>
</dbReference>
<feature type="region of interest" description="Disordered" evidence="6">
    <location>
        <begin position="332"/>
        <end position="351"/>
    </location>
</feature>
<evidence type="ECO:0000256" key="5">
    <source>
        <dbReference type="PROSITE-ProRule" id="PRU01240"/>
    </source>
</evidence>
<keyword evidence="2 5" id="KW-0645">Protease</keyword>
<sequence length="351" mass="37961">MTKATVTCNLLIRGEPSVKANRLGVYQSGDEINITDVVLGLSKQDYYEGVPSWYLLANGTYVWSGGVSMDVEEKVFIKKLELDSEVAKDDNAIDLVKLLNFPSIPDGTGKGVRVAVLDSGIMDIAGIKVNRQYSKDFINKGKIHAHGTWVAGIIGANSKVITGLAKEAEILDLRVVNSYGSTKDRRLLDALDYLIKLNDVEGEKCHIVNMSLDILSGTVEYIKPKIKALQDKGTLVVAAGVNSYGDMTEISKSGKLICVGVYSKGNFESVKKNGFAPSISCSFQNNKIPSVNTQAGNSLGDSSGYTALISGYIARMLSSGVKPEKVQANLKKNLRSISSEKKSTPYKPYKS</sequence>
<evidence type="ECO:0000313" key="8">
    <source>
        <dbReference type="EMBL" id="MBL6446372.1"/>
    </source>
</evidence>
<accession>A0A937KBL5</accession>
<dbReference type="SUPFAM" id="SSF52743">
    <property type="entry name" value="Subtilisin-like"/>
    <property type="match status" value="1"/>
</dbReference>
<feature type="active site" description="Charge relay system" evidence="5">
    <location>
        <position position="118"/>
    </location>
</feature>
<keyword evidence="3 5" id="KW-0378">Hydrolase</keyword>
<dbReference type="InterPro" id="IPR050131">
    <property type="entry name" value="Peptidase_S8_subtilisin-like"/>
</dbReference>
<evidence type="ECO:0000259" key="7">
    <source>
        <dbReference type="Pfam" id="PF00082"/>
    </source>
</evidence>
<evidence type="ECO:0000256" key="6">
    <source>
        <dbReference type="SAM" id="MobiDB-lite"/>
    </source>
</evidence>
<protein>
    <submittedName>
        <fullName evidence="8">S8 family serine peptidase</fullName>
    </submittedName>
</protein>
<comment type="similarity">
    <text evidence="1 5">Belongs to the peptidase S8 family.</text>
</comment>
<evidence type="ECO:0000313" key="9">
    <source>
        <dbReference type="Proteomes" id="UP000614216"/>
    </source>
</evidence>
<dbReference type="EMBL" id="JAEUGD010000025">
    <property type="protein sequence ID" value="MBL6446372.1"/>
    <property type="molecule type" value="Genomic_DNA"/>
</dbReference>
<dbReference type="PROSITE" id="PS51892">
    <property type="entry name" value="SUBTILASE"/>
    <property type="match status" value="1"/>
</dbReference>
<reference evidence="8" key="1">
    <citation type="submission" date="2021-01" db="EMBL/GenBank/DDBJ databases">
        <title>Fulvivirga kasyanovii gen. nov., sp nov., a novel member of the phylum Bacteroidetes isolated from seawater in a mussel farm.</title>
        <authorList>
            <person name="Zhao L.-H."/>
            <person name="Wang Z.-J."/>
        </authorList>
    </citation>
    <scope>NUCLEOTIDE SEQUENCE</scope>
    <source>
        <strain evidence="8">29W222</strain>
    </source>
</reference>
<dbReference type="PANTHER" id="PTHR43806">
    <property type="entry name" value="PEPTIDASE S8"/>
    <property type="match status" value="1"/>
</dbReference>
<name>A0A937KBL5_9BACT</name>
<dbReference type="GO" id="GO:0006508">
    <property type="term" value="P:proteolysis"/>
    <property type="evidence" value="ECO:0007669"/>
    <property type="project" value="UniProtKB-KW"/>
</dbReference>
<comment type="caution">
    <text evidence="8">The sequence shown here is derived from an EMBL/GenBank/DDBJ whole genome shotgun (WGS) entry which is preliminary data.</text>
</comment>
<feature type="active site" description="Charge relay system" evidence="5">
    <location>
        <position position="303"/>
    </location>
</feature>
<evidence type="ECO:0000256" key="1">
    <source>
        <dbReference type="ARBA" id="ARBA00011073"/>
    </source>
</evidence>